<dbReference type="FunFam" id="3.40.50.2000:FF:000040">
    <property type="entry name" value="UDP-glycosyltransferase 76C1"/>
    <property type="match status" value="1"/>
</dbReference>
<evidence type="ECO:0000256" key="1">
    <source>
        <dbReference type="ARBA" id="ARBA00009995"/>
    </source>
</evidence>
<organism evidence="6 7">
    <name type="scientific">Rhodamnia argentea</name>
    <dbReference type="NCBI Taxonomy" id="178133"/>
    <lineage>
        <taxon>Eukaryota</taxon>
        <taxon>Viridiplantae</taxon>
        <taxon>Streptophyta</taxon>
        <taxon>Embryophyta</taxon>
        <taxon>Tracheophyta</taxon>
        <taxon>Spermatophyta</taxon>
        <taxon>Magnoliopsida</taxon>
        <taxon>eudicotyledons</taxon>
        <taxon>Gunneridae</taxon>
        <taxon>Pentapetalae</taxon>
        <taxon>rosids</taxon>
        <taxon>malvids</taxon>
        <taxon>Myrtales</taxon>
        <taxon>Myrtaceae</taxon>
        <taxon>Myrtoideae</taxon>
        <taxon>Myrteae</taxon>
        <taxon>Australasian group</taxon>
        <taxon>Rhodamnia</taxon>
    </lineage>
</organism>
<gene>
    <name evidence="7" type="primary">LOC115741961</name>
</gene>
<reference evidence="7" key="1">
    <citation type="submission" date="2025-08" db="UniProtKB">
        <authorList>
            <consortium name="RefSeq"/>
        </authorList>
    </citation>
    <scope>IDENTIFICATION</scope>
    <source>
        <tissue evidence="7">Leaf</tissue>
    </source>
</reference>
<dbReference type="PANTHER" id="PTHR11926">
    <property type="entry name" value="GLUCOSYL/GLUCURONOSYL TRANSFERASES"/>
    <property type="match status" value="1"/>
</dbReference>
<dbReference type="KEGG" id="rarg:115741961"/>
<dbReference type="InterPro" id="IPR035595">
    <property type="entry name" value="UDP_glycos_trans_CS"/>
</dbReference>
<name>A0A8B8PB57_9MYRT</name>
<dbReference type="PROSITE" id="PS00375">
    <property type="entry name" value="UDPGT"/>
    <property type="match status" value="1"/>
</dbReference>
<dbReference type="AlphaFoldDB" id="A0A8B8PB57"/>
<evidence type="ECO:0000313" key="7">
    <source>
        <dbReference type="RefSeq" id="XP_030531872.1"/>
    </source>
</evidence>
<keyword evidence="6" id="KW-1185">Reference proteome</keyword>
<dbReference type="PANTHER" id="PTHR11926:SF1392">
    <property type="entry name" value="GLYCOSYLTRANSFERASE"/>
    <property type="match status" value="1"/>
</dbReference>
<dbReference type="RefSeq" id="XP_030531872.1">
    <property type="nucleotide sequence ID" value="XM_030676012.2"/>
</dbReference>
<dbReference type="GeneID" id="115741961"/>
<dbReference type="OrthoDB" id="5835829at2759"/>
<dbReference type="InterPro" id="IPR002213">
    <property type="entry name" value="UDP_glucos_trans"/>
</dbReference>
<evidence type="ECO:0000313" key="6">
    <source>
        <dbReference type="Proteomes" id="UP000827889"/>
    </source>
</evidence>
<dbReference type="Proteomes" id="UP000827889">
    <property type="component" value="Chromosome 10"/>
</dbReference>
<evidence type="ECO:0000256" key="4">
    <source>
        <dbReference type="RuleBase" id="RU003718"/>
    </source>
</evidence>
<sequence length="473" mass="52257">MEDPREPHVLILPFPAQGHTKPMLCLAKLLASAGVRVTFLSTHHNRCSPSSSPSPLLRFVSISDGLPDDHPRSLELIGEFLLSIKTAMKARLREFLLSESAEPPLTCVIADGIMSIGIDVAEELGVLAISFRTFSACCLWTFFCVPTFIHEGKLPFPDDDLDKEFHGLPGAEGLLRRRDLPSMCRSQIESNPYRYFLDETTTMTRASALILNTFDTLEGPMLSRLTTIFANVYAIGPLHALAAESDIGHSSGRTAFVGSLRIEDRSCMTWLDSQASRSVVYVSFGSLAKITIDQLMELRHGLVDGGRPFLWVLREDAILGENEETVKSLLSELKVPSERRCVVNWAPQEEVLAHPAVGGFLSHGGWNSTLESIAAGIPMICWPHTGDQQINSRWVSEVWKIGLDMKDTCDRSTVETMVRTLMEDKNEEIMKSMARISALSSASVVSEGSSSKNLGRLIENLRKIGRTSRAISR</sequence>
<protein>
    <recommendedName>
        <fullName evidence="5">Glycosyltransferase</fullName>
        <ecNumber evidence="5">2.4.1.-</ecNumber>
    </recommendedName>
</protein>
<dbReference type="GO" id="GO:0080044">
    <property type="term" value="F:quercetin 7-O-glucosyltransferase activity"/>
    <property type="evidence" value="ECO:0007669"/>
    <property type="project" value="TreeGrafter"/>
</dbReference>
<dbReference type="Pfam" id="PF00201">
    <property type="entry name" value="UDPGT"/>
    <property type="match status" value="1"/>
</dbReference>
<dbReference type="EC" id="2.4.1.-" evidence="5"/>
<keyword evidence="3 4" id="KW-0808">Transferase</keyword>
<dbReference type="GO" id="GO:0080043">
    <property type="term" value="F:quercetin 3-O-glucosyltransferase activity"/>
    <property type="evidence" value="ECO:0007669"/>
    <property type="project" value="TreeGrafter"/>
</dbReference>
<keyword evidence="2 4" id="KW-0328">Glycosyltransferase</keyword>
<evidence type="ECO:0000256" key="2">
    <source>
        <dbReference type="ARBA" id="ARBA00022676"/>
    </source>
</evidence>
<dbReference type="SUPFAM" id="SSF53756">
    <property type="entry name" value="UDP-Glycosyltransferase/glycogen phosphorylase"/>
    <property type="match status" value="1"/>
</dbReference>
<comment type="similarity">
    <text evidence="1 4">Belongs to the UDP-glycosyltransferase family.</text>
</comment>
<evidence type="ECO:0000256" key="3">
    <source>
        <dbReference type="ARBA" id="ARBA00022679"/>
    </source>
</evidence>
<proteinExistence type="inferred from homology"/>
<accession>A0A8B8PB57</accession>
<dbReference type="Gene3D" id="3.40.50.2000">
    <property type="entry name" value="Glycogen Phosphorylase B"/>
    <property type="match status" value="2"/>
</dbReference>
<dbReference type="CDD" id="cd03784">
    <property type="entry name" value="GT1_Gtf-like"/>
    <property type="match status" value="1"/>
</dbReference>
<evidence type="ECO:0000256" key="5">
    <source>
        <dbReference type="RuleBase" id="RU362057"/>
    </source>
</evidence>